<dbReference type="Pfam" id="PF00034">
    <property type="entry name" value="Cytochrom_C"/>
    <property type="match status" value="1"/>
</dbReference>
<evidence type="ECO:0000256" key="5">
    <source>
        <dbReference type="SAM" id="Phobius"/>
    </source>
</evidence>
<dbReference type="AlphaFoldDB" id="A0A401XJN2"/>
<gene>
    <name evidence="8" type="primary">actA</name>
    <name evidence="8" type="ORF">JCM31826_06730</name>
</gene>
<dbReference type="PANTHER" id="PTHR39425:SF1">
    <property type="entry name" value="CYTOCHROME C7-LIKE DOMAIN-CONTAINING PROTEIN"/>
    <property type="match status" value="1"/>
</dbReference>
<evidence type="ECO:0000313" key="8">
    <source>
        <dbReference type="EMBL" id="GCD77191.1"/>
    </source>
</evidence>
<feature type="chain" id="PRO_5019400255" evidence="6">
    <location>
        <begin position="30"/>
        <end position="420"/>
    </location>
</feature>
<feature type="transmembrane region" description="Helical" evidence="5">
    <location>
        <begin position="154"/>
        <end position="174"/>
    </location>
</feature>
<keyword evidence="2 4" id="KW-0479">Metal-binding</keyword>
<dbReference type="OrthoDB" id="9782196at2"/>
<dbReference type="EMBL" id="BHZE01000004">
    <property type="protein sequence ID" value="GCD77191.1"/>
    <property type="molecule type" value="Genomic_DNA"/>
</dbReference>
<reference evidence="8 9" key="1">
    <citation type="submission" date="2018-11" db="EMBL/GenBank/DDBJ databases">
        <title>Schleiferia aggregans sp. nov., a moderately thermophilic heterotrophic bacterium isolated from microbial mats at a terrestrial hot spring.</title>
        <authorList>
            <person name="Iino T."/>
            <person name="Ohkuma M."/>
            <person name="Haruta S."/>
        </authorList>
    </citation>
    <scope>NUCLEOTIDE SEQUENCE [LARGE SCALE GENOMIC DNA]</scope>
    <source>
        <strain evidence="8 9">LA</strain>
    </source>
</reference>
<dbReference type="Gene3D" id="1.10.760.10">
    <property type="entry name" value="Cytochrome c-like domain"/>
    <property type="match status" value="1"/>
</dbReference>
<evidence type="ECO:0000256" key="6">
    <source>
        <dbReference type="SAM" id="SignalP"/>
    </source>
</evidence>
<keyword evidence="1 4" id="KW-0349">Heme</keyword>
<dbReference type="GO" id="GO:0046872">
    <property type="term" value="F:metal ion binding"/>
    <property type="evidence" value="ECO:0007669"/>
    <property type="project" value="UniProtKB-KW"/>
</dbReference>
<evidence type="ECO:0000256" key="2">
    <source>
        <dbReference type="ARBA" id="ARBA00022723"/>
    </source>
</evidence>
<dbReference type="Gene3D" id="3.90.10.10">
    <property type="entry name" value="Cytochrome C3"/>
    <property type="match status" value="2"/>
</dbReference>
<dbReference type="InterPro" id="IPR009056">
    <property type="entry name" value="Cyt_c-like_dom"/>
</dbReference>
<dbReference type="Proteomes" id="UP000286715">
    <property type="component" value="Unassembled WGS sequence"/>
</dbReference>
<organism evidence="8 9">
    <name type="scientific">Thermaurantimonas aggregans</name>
    <dbReference type="NCBI Taxonomy" id="2173829"/>
    <lineage>
        <taxon>Bacteria</taxon>
        <taxon>Pseudomonadati</taxon>
        <taxon>Bacteroidota</taxon>
        <taxon>Flavobacteriia</taxon>
        <taxon>Flavobacteriales</taxon>
        <taxon>Schleiferiaceae</taxon>
        <taxon>Thermaurantimonas</taxon>
    </lineage>
</organism>
<dbReference type="GO" id="GO:0020037">
    <property type="term" value="F:heme binding"/>
    <property type="evidence" value="ECO:0007669"/>
    <property type="project" value="InterPro"/>
</dbReference>
<sequence length="420" mass="46907">MKIMKTSFNRLNMLLLVAMMLWSSLSLFAQDGAANLPGDPELGKKLFNAQCAACHKLDKKLVGPAMAGVTERRSQEWLIKWIRNNAELRASGDRDAIAIYEEYNRSAMPAFPLLSDQDILNILAYTIVGDKPAAAPAADQGAPATGVAQPKEGLNIWVLVALSSFLLVLLLILVKVKNTLKVIKGEEPTSVLEDFSKGVQVAVKNQKLIVFLTIVVSVFLLKELYWGLMSIGVEQGYMPEQPIAFSHKIHAGDNGIDCKYCHYGAEKGKHSNIPSAMLCMNCHTYIQEGPKYGTKEIDKIYAAVGFDRESNSYIPGYEQKPVKWVRVHNLPDLAYFNHAQHVNVAGLECQTCHGPVQEMEVLYQYSELTMGWCINCHRETEINVENGYYKDLHDKLKEKYKSKKVTAEMIGGLECGKCHY</sequence>
<dbReference type="CDD" id="cd08168">
    <property type="entry name" value="Cytochrom_C3"/>
    <property type="match status" value="1"/>
</dbReference>
<evidence type="ECO:0000256" key="1">
    <source>
        <dbReference type="ARBA" id="ARBA00022617"/>
    </source>
</evidence>
<dbReference type="SUPFAM" id="SSF46626">
    <property type="entry name" value="Cytochrome c"/>
    <property type="match status" value="1"/>
</dbReference>
<evidence type="ECO:0000256" key="4">
    <source>
        <dbReference type="PROSITE-ProRule" id="PRU00433"/>
    </source>
</evidence>
<dbReference type="PANTHER" id="PTHR39425">
    <property type="entry name" value="LIPOPROTEIN CYTOCHROME C"/>
    <property type="match status" value="1"/>
</dbReference>
<evidence type="ECO:0000256" key="3">
    <source>
        <dbReference type="ARBA" id="ARBA00023004"/>
    </source>
</evidence>
<keyword evidence="5" id="KW-1133">Transmembrane helix</keyword>
<feature type="transmembrane region" description="Helical" evidence="5">
    <location>
        <begin position="208"/>
        <end position="228"/>
    </location>
</feature>
<comment type="caution">
    <text evidence="8">The sequence shown here is derived from an EMBL/GenBank/DDBJ whole genome shotgun (WGS) entry which is preliminary data.</text>
</comment>
<dbReference type="InterPro" id="IPR036909">
    <property type="entry name" value="Cyt_c-like_dom_sf"/>
</dbReference>
<dbReference type="PROSITE" id="PS51007">
    <property type="entry name" value="CYTC"/>
    <property type="match status" value="1"/>
</dbReference>
<evidence type="ECO:0000259" key="7">
    <source>
        <dbReference type="PROSITE" id="PS51007"/>
    </source>
</evidence>
<name>A0A401XJN2_9FLAO</name>
<dbReference type="GO" id="GO:0009055">
    <property type="term" value="F:electron transfer activity"/>
    <property type="evidence" value="ECO:0007669"/>
    <property type="project" value="InterPro"/>
</dbReference>
<keyword evidence="3 4" id="KW-0408">Iron</keyword>
<keyword evidence="6" id="KW-0732">Signal</keyword>
<proteinExistence type="predicted"/>
<accession>A0A401XJN2</accession>
<feature type="domain" description="Cytochrome c" evidence="7">
    <location>
        <begin position="38"/>
        <end position="130"/>
    </location>
</feature>
<protein>
    <submittedName>
        <fullName evidence="8">Cytochrome c</fullName>
    </submittedName>
</protein>
<evidence type="ECO:0000313" key="9">
    <source>
        <dbReference type="Proteomes" id="UP000286715"/>
    </source>
</evidence>
<keyword evidence="9" id="KW-1185">Reference proteome</keyword>
<keyword evidence="5" id="KW-0472">Membrane</keyword>
<dbReference type="SUPFAM" id="SSF48695">
    <property type="entry name" value="Multiheme cytochromes"/>
    <property type="match status" value="1"/>
</dbReference>
<feature type="signal peptide" evidence="6">
    <location>
        <begin position="1"/>
        <end position="29"/>
    </location>
</feature>
<keyword evidence="5" id="KW-0812">Transmembrane</keyword>
<dbReference type="InterPro" id="IPR036280">
    <property type="entry name" value="Multihaem_cyt_sf"/>
</dbReference>